<gene>
    <name evidence="1" type="ORF">TKK_019581</name>
</gene>
<dbReference type="Proteomes" id="UP001627154">
    <property type="component" value="Unassembled WGS sequence"/>
</dbReference>
<accession>A0ABD2VVK5</accession>
<evidence type="ECO:0000313" key="1">
    <source>
        <dbReference type="EMBL" id="KAL3384771.1"/>
    </source>
</evidence>
<dbReference type="AlphaFoldDB" id="A0ABD2VVK5"/>
<name>A0ABD2VVK5_9HYME</name>
<organism evidence="1 2">
    <name type="scientific">Trichogramma kaykai</name>
    <dbReference type="NCBI Taxonomy" id="54128"/>
    <lineage>
        <taxon>Eukaryota</taxon>
        <taxon>Metazoa</taxon>
        <taxon>Ecdysozoa</taxon>
        <taxon>Arthropoda</taxon>
        <taxon>Hexapoda</taxon>
        <taxon>Insecta</taxon>
        <taxon>Pterygota</taxon>
        <taxon>Neoptera</taxon>
        <taxon>Endopterygota</taxon>
        <taxon>Hymenoptera</taxon>
        <taxon>Apocrita</taxon>
        <taxon>Proctotrupomorpha</taxon>
        <taxon>Chalcidoidea</taxon>
        <taxon>Trichogrammatidae</taxon>
        <taxon>Trichogramma</taxon>
    </lineage>
</organism>
<reference evidence="1 2" key="1">
    <citation type="journal article" date="2024" name="bioRxiv">
        <title>A reference genome for Trichogramma kaykai: A tiny desert-dwelling parasitoid wasp with competing sex-ratio distorters.</title>
        <authorList>
            <person name="Culotta J."/>
            <person name="Lindsey A.R."/>
        </authorList>
    </citation>
    <scope>NUCLEOTIDE SEQUENCE [LARGE SCALE GENOMIC DNA]</scope>
    <source>
        <strain evidence="1 2">KSX58</strain>
    </source>
</reference>
<protein>
    <submittedName>
        <fullName evidence="1">Uncharacterized protein</fullName>
    </submittedName>
</protein>
<evidence type="ECO:0000313" key="2">
    <source>
        <dbReference type="Proteomes" id="UP001627154"/>
    </source>
</evidence>
<keyword evidence="2" id="KW-1185">Reference proteome</keyword>
<sequence>MSILITRHPLYPRRRGLTANTRYESAKISNCLSLSTFLNQALCGHWYNDTASTLCYRADGNLTRARTLWLDHRNRHSRSAPKTALAIYTGSSRAYSGQQRHGLSEIRRWRWWR</sequence>
<proteinExistence type="predicted"/>
<dbReference type="EMBL" id="JBJJXI010000169">
    <property type="protein sequence ID" value="KAL3384771.1"/>
    <property type="molecule type" value="Genomic_DNA"/>
</dbReference>
<comment type="caution">
    <text evidence="1">The sequence shown here is derived from an EMBL/GenBank/DDBJ whole genome shotgun (WGS) entry which is preliminary data.</text>
</comment>